<evidence type="ECO:0000313" key="2">
    <source>
        <dbReference type="EMBL" id="GAK52930.1"/>
    </source>
</evidence>
<dbReference type="CDD" id="cd00118">
    <property type="entry name" value="LysM"/>
    <property type="match status" value="1"/>
</dbReference>
<dbReference type="STRING" id="1499966.U14_04189"/>
<dbReference type="PANTHER" id="PTHR34700">
    <property type="entry name" value="POTASSIUM BINDING PROTEIN KBP"/>
    <property type="match status" value="1"/>
</dbReference>
<dbReference type="Gene3D" id="3.10.350.10">
    <property type="entry name" value="LysM domain"/>
    <property type="match status" value="1"/>
</dbReference>
<proteinExistence type="predicted"/>
<dbReference type="InterPro" id="IPR018392">
    <property type="entry name" value="LysM"/>
</dbReference>
<evidence type="ECO:0000259" key="1">
    <source>
        <dbReference type="PROSITE" id="PS51782"/>
    </source>
</evidence>
<protein>
    <submittedName>
        <fullName evidence="2">Peptidoglycan-binding LysM</fullName>
    </submittedName>
</protein>
<dbReference type="PANTHER" id="PTHR34700:SF4">
    <property type="entry name" value="PHAGE-LIKE ELEMENT PBSX PROTEIN XKDP"/>
    <property type="match status" value="1"/>
</dbReference>
<dbReference type="Proteomes" id="UP000030700">
    <property type="component" value="Unassembled WGS sequence"/>
</dbReference>
<organism evidence="2">
    <name type="scientific">Candidatus Moduliflexus flocculans</name>
    <dbReference type="NCBI Taxonomy" id="1499966"/>
    <lineage>
        <taxon>Bacteria</taxon>
        <taxon>Candidatus Moduliflexota</taxon>
        <taxon>Candidatus Moduliflexia</taxon>
        <taxon>Candidatus Moduliflexales</taxon>
        <taxon>Candidatus Moduliflexaceae</taxon>
    </lineage>
</organism>
<feature type="domain" description="LysM" evidence="1">
    <location>
        <begin position="29"/>
        <end position="77"/>
    </location>
</feature>
<reference evidence="2" key="1">
    <citation type="journal article" date="2015" name="PeerJ">
        <title>First genomic representation of candidate bacterial phylum KSB3 points to enhanced environmental sensing as a trigger of wastewater bulking.</title>
        <authorList>
            <person name="Sekiguchi Y."/>
            <person name="Ohashi A."/>
            <person name="Parks D.H."/>
            <person name="Yamauchi T."/>
            <person name="Tyson G.W."/>
            <person name="Hugenholtz P."/>
        </authorList>
    </citation>
    <scope>NUCLEOTIDE SEQUENCE [LARGE SCALE GENOMIC DNA]</scope>
</reference>
<accession>A0A0S6W3C8</accession>
<dbReference type="InterPro" id="IPR052196">
    <property type="entry name" value="Bact_Kbp"/>
</dbReference>
<dbReference type="PROSITE" id="PS51782">
    <property type="entry name" value="LYSM"/>
    <property type="match status" value="1"/>
</dbReference>
<dbReference type="HOGENOM" id="CLU_050533_1_1_0"/>
<dbReference type="InterPro" id="IPR036779">
    <property type="entry name" value="LysM_dom_sf"/>
</dbReference>
<name>A0A0S6W3C8_9BACT</name>
<keyword evidence="3" id="KW-1185">Reference proteome</keyword>
<dbReference type="EMBL" id="DF820459">
    <property type="protein sequence ID" value="GAK52930.1"/>
    <property type="molecule type" value="Genomic_DNA"/>
</dbReference>
<dbReference type="Pfam" id="PF01476">
    <property type="entry name" value="LysM"/>
    <property type="match status" value="1"/>
</dbReference>
<dbReference type="SUPFAM" id="SSF54106">
    <property type="entry name" value="LysM domain"/>
    <property type="match status" value="1"/>
</dbReference>
<evidence type="ECO:0000313" key="3">
    <source>
        <dbReference type="Proteomes" id="UP000030700"/>
    </source>
</evidence>
<gene>
    <name evidence="2" type="ORF">U14_04189</name>
</gene>
<sequence length="368" mass="39877">MITRMMVGVGIALALYAPVRGYAQSSSNGNYIVQYGDTLWDIAAEQLNNPEAWRELHRNNPHITNPHLIYPGDVLGLVPGAGTNATGQETSPSGKRSDKMIARPWYGMPAPSPESRKTSRPAMAVVPTADFIEASGYIIPYSLKELMSGDFAQITGDASGTGETARVIHAEFNQPGLVFGDMIYINRGSANKVQEGDVFVAFTPRSEIFHPVTGELIGTQIDINGHLRVKNTEANISAAEIIKSYSYIEIGDHIIPASEISVPLLKPAPGNAKTFGLKVGNQLIAHILRERVGRQSMSYGDIVYIDVGAAQGVQPADNFIVFREIGEGFPRQAIGRLLVLSVQEQTATALVSESSRMFNIGEKAVLRR</sequence>
<dbReference type="AlphaFoldDB" id="A0A0S6W3C8"/>